<organism evidence="15 16">
    <name type="scientific">Aminivibrio pyruvatiphilus</name>
    <dbReference type="NCBI Taxonomy" id="1005740"/>
    <lineage>
        <taxon>Bacteria</taxon>
        <taxon>Thermotogati</taxon>
        <taxon>Synergistota</taxon>
        <taxon>Synergistia</taxon>
        <taxon>Synergistales</taxon>
        <taxon>Aminobacteriaceae</taxon>
        <taxon>Aminivibrio</taxon>
    </lineage>
</organism>
<accession>A0A4R8MH41</accession>
<evidence type="ECO:0000256" key="5">
    <source>
        <dbReference type="ARBA" id="ARBA00022781"/>
    </source>
</evidence>
<evidence type="ECO:0000256" key="9">
    <source>
        <dbReference type="ARBA" id="ARBA00023310"/>
    </source>
</evidence>
<evidence type="ECO:0000256" key="4">
    <source>
        <dbReference type="ARBA" id="ARBA00022692"/>
    </source>
</evidence>
<keyword evidence="2 12" id="KW-0813">Transport</keyword>
<name>A0A4R8MH41_9BACT</name>
<keyword evidence="4 12" id="KW-0812">Transmembrane</keyword>
<dbReference type="HAMAP" id="MF_01398">
    <property type="entry name" value="ATP_synth_b_bprime"/>
    <property type="match status" value="1"/>
</dbReference>
<dbReference type="AlphaFoldDB" id="A0A4R8MH41"/>
<dbReference type="InterPro" id="IPR017707">
    <property type="entry name" value="Alt_ATP_synth_F0_bsu"/>
</dbReference>
<dbReference type="PANTHER" id="PTHR33445">
    <property type="entry name" value="ATP SYNTHASE SUBUNIT B', CHLOROPLASTIC"/>
    <property type="match status" value="1"/>
</dbReference>
<keyword evidence="3 12" id="KW-0138">CF(0)</keyword>
<evidence type="ECO:0000256" key="3">
    <source>
        <dbReference type="ARBA" id="ARBA00022547"/>
    </source>
</evidence>
<dbReference type="InterPro" id="IPR050059">
    <property type="entry name" value="ATP_synthase_B_chain"/>
</dbReference>
<evidence type="ECO:0000256" key="10">
    <source>
        <dbReference type="ARBA" id="ARBA00025198"/>
    </source>
</evidence>
<evidence type="ECO:0000256" key="2">
    <source>
        <dbReference type="ARBA" id="ARBA00022448"/>
    </source>
</evidence>
<comment type="function">
    <text evidence="10 12">F(1)F(0) ATP synthase produces ATP from ADP in the presence of a proton or sodium gradient. F-type ATPases consist of two structural domains, F(1) containing the extramembraneous catalytic core and F(0) containing the membrane proton channel, linked together by a central stalk and a peripheral stalk. During catalysis, ATP synthesis in the catalytic domain of F(1) is coupled via a rotary mechanism of the central stalk subunits to proton translocation.</text>
</comment>
<dbReference type="InterPro" id="IPR002146">
    <property type="entry name" value="ATP_synth_b/b'su_bac/chlpt"/>
</dbReference>
<comment type="caution">
    <text evidence="15">The sequence shown here is derived from an EMBL/GenBank/DDBJ whole genome shotgun (WGS) entry which is preliminary data.</text>
</comment>
<comment type="function">
    <text evidence="12">Component of the F(0) channel, it forms part of the peripheral stalk, linking F(1) to F(0).</text>
</comment>
<evidence type="ECO:0000256" key="8">
    <source>
        <dbReference type="ARBA" id="ARBA00023136"/>
    </source>
</evidence>
<feature type="transmembrane region" description="Helical" evidence="12">
    <location>
        <begin position="6"/>
        <end position="22"/>
    </location>
</feature>
<dbReference type="GO" id="GO:0046961">
    <property type="term" value="F:proton-transporting ATPase activity, rotational mechanism"/>
    <property type="evidence" value="ECO:0007669"/>
    <property type="project" value="TreeGrafter"/>
</dbReference>
<dbReference type="CDD" id="cd06503">
    <property type="entry name" value="ATP-synt_Fo_b"/>
    <property type="match status" value="1"/>
</dbReference>
<evidence type="ECO:0000313" key="15">
    <source>
        <dbReference type="EMBL" id="TDY63255.1"/>
    </source>
</evidence>
<feature type="coiled-coil region" evidence="13">
    <location>
        <begin position="31"/>
        <end position="79"/>
    </location>
</feature>
<comment type="subunit">
    <text evidence="12">F-type ATPases have 2 components, F(1) - the catalytic core - and F(0) - the membrane proton channel. F(1) has five subunits: alpha(3), beta(3), gamma(1), delta(1), epsilon(1). F(0) has three main subunits: a(1), b(2) and c(10-14). The alpha and beta chains form an alternating ring which encloses part of the gamma chain. F(1) is attached to F(0) by a central stalk formed by the gamma and epsilon chains, while a peripheral stalk is formed by the delta and b chains.</text>
</comment>
<proteinExistence type="inferred from homology"/>
<dbReference type="GO" id="GO:0045259">
    <property type="term" value="C:proton-transporting ATP synthase complex"/>
    <property type="evidence" value="ECO:0007669"/>
    <property type="project" value="UniProtKB-KW"/>
</dbReference>
<dbReference type="GO" id="GO:0046933">
    <property type="term" value="F:proton-transporting ATP synthase activity, rotational mechanism"/>
    <property type="evidence" value="ECO:0007669"/>
    <property type="project" value="UniProtKB-UniRule"/>
</dbReference>
<dbReference type="NCBIfam" id="TIGR03321">
    <property type="entry name" value="alt_F1F0_F0_B"/>
    <property type="match status" value="1"/>
</dbReference>
<evidence type="ECO:0000256" key="6">
    <source>
        <dbReference type="ARBA" id="ARBA00022989"/>
    </source>
</evidence>
<evidence type="ECO:0000256" key="13">
    <source>
        <dbReference type="SAM" id="Coils"/>
    </source>
</evidence>
<gene>
    <name evidence="12" type="primary">atpF</name>
    <name evidence="15" type="ORF">C8D99_102236</name>
</gene>
<feature type="compositionally biased region" description="Basic and acidic residues" evidence="14">
    <location>
        <begin position="278"/>
        <end position="297"/>
    </location>
</feature>
<dbReference type="GO" id="GO:0005886">
    <property type="term" value="C:plasma membrane"/>
    <property type="evidence" value="ECO:0007669"/>
    <property type="project" value="UniProtKB-SubCell"/>
</dbReference>
<protein>
    <recommendedName>
        <fullName evidence="12">ATP synthase subunit b</fullName>
    </recommendedName>
    <alternativeName>
        <fullName evidence="12">ATP synthase F(0) sector subunit b</fullName>
    </alternativeName>
    <alternativeName>
        <fullName evidence="12">ATPase subunit I</fullName>
    </alternativeName>
    <alternativeName>
        <fullName evidence="12">F-type ATPase subunit b</fullName>
        <shortName evidence="12">F-ATPase subunit b</shortName>
    </alternativeName>
</protein>
<dbReference type="PANTHER" id="PTHR33445:SF2">
    <property type="entry name" value="ATP SYNTHASE SUBUNIT B', CHLOROPLASTIC"/>
    <property type="match status" value="1"/>
</dbReference>
<dbReference type="RefSeq" id="WP_133956238.1">
    <property type="nucleotide sequence ID" value="NZ_SORI01000002.1"/>
</dbReference>
<comment type="subcellular location">
    <subcellularLocation>
        <location evidence="12">Cell membrane</location>
        <topology evidence="12">Single-pass membrane protein</topology>
    </subcellularLocation>
    <subcellularLocation>
        <location evidence="11">Endomembrane system</location>
        <topology evidence="11">Single-pass membrane protein</topology>
    </subcellularLocation>
</comment>
<reference evidence="15 16" key="1">
    <citation type="submission" date="2019-03" db="EMBL/GenBank/DDBJ databases">
        <title>Genomic Encyclopedia of Type Strains, Phase IV (KMG-IV): sequencing the most valuable type-strain genomes for metagenomic binning, comparative biology and taxonomic classification.</title>
        <authorList>
            <person name="Goeker M."/>
        </authorList>
    </citation>
    <scope>NUCLEOTIDE SEQUENCE [LARGE SCALE GENOMIC DNA]</scope>
    <source>
        <strain evidence="15 16">DSM 25964</strain>
    </source>
</reference>
<evidence type="ECO:0000256" key="11">
    <source>
        <dbReference type="ARBA" id="ARBA00037847"/>
    </source>
</evidence>
<keyword evidence="12" id="KW-1003">Cell membrane</keyword>
<evidence type="ECO:0000256" key="12">
    <source>
        <dbReference type="HAMAP-Rule" id="MF_01398"/>
    </source>
</evidence>
<evidence type="ECO:0000256" key="1">
    <source>
        <dbReference type="ARBA" id="ARBA00005513"/>
    </source>
</evidence>
<evidence type="ECO:0000256" key="14">
    <source>
        <dbReference type="SAM" id="MobiDB-lite"/>
    </source>
</evidence>
<evidence type="ECO:0000313" key="16">
    <source>
        <dbReference type="Proteomes" id="UP000295066"/>
    </source>
</evidence>
<evidence type="ECO:0000256" key="7">
    <source>
        <dbReference type="ARBA" id="ARBA00023065"/>
    </source>
</evidence>
<keyword evidence="7 12" id="KW-0406">Ion transport</keyword>
<dbReference type="Pfam" id="PF00430">
    <property type="entry name" value="ATP-synt_B"/>
    <property type="match status" value="1"/>
</dbReference>
<keyword evidence="13" id="KW-0175">Coiled coil</keyword>
<keyword evidence="16" id="KW-1185">Reference proteome</keyword>
<dbReference type="GO" id="GO:0012505">
    <property type="term" value="C:endomembrane system"/>
    <property type="evidence" value="ECO:0007669"/>
    <property type="project" value="UniProtKB-SubCell"/>
</dbReference>
<dbReference type="Proteomes" id="UP000295066">
    <property type="component" value="Unassembled WGS sequence"/>
</dbReference>
<keyword evidence="6 12" id="KW-1133">Transmembrane helix</keyword>
<feature type="region of interest" description="Disordered" evidence="14">
    <location>
        <begin position="249"/>
        <end position="297"/>
    </location>
</feature>
<keyword evidence="9 12" id="KW-0066">ATP synthesis</keyword>
<keyword evidence="5 12" id="KW-0375">Hydrogen ion transport</keyword>
<keyword evidence="8 12" id="KW-0472">Membrane</keyword>
<dbReference type="EMBL" id="SORI01000002">
    <property type="protein sequence ID" value="TDY63255.1"/>
    <property type="molecule type" value="Genomic_DNA"/>
</dbReference>
<dbReference type="OrthoDB" id="466272at2"/>
<comment type="similarity">
    <text evidence="1 12">Belongs to the ATPase B chain family.</text>
</comment>
<sequence>MPIDWFTVAAQAINFLLLVWLMKRFLYKPVLRAIDAREKRIEEQLNDAKAQKMEARKEKEEFQRKNEIFDRERTELMNAAAEKAKGETIHLLEEARSSAETLRAKWREGLEKDASRLEEDFQKRVRKDVFSIVRKTLSDLAGEELESKIIDLFLRRLGKMDEKERKNLVPTTKVPDASVLLRTAFPLTEEQRSTIGQEVKKLFFLKEEPKFTVEKNLVAGMELAVSGQKISWTIDDYLLSLRDSVEDLMKPGKKASSSPNDEEQEDAPLEGPSQSDRNPPEKRQKSDPPGEEEKEKQ</sequence>